<dbReference type="GO" id="GO:0090173">
    <property type="term" value="P:regulation of synaptonemal complex assembly"/>
    <property type="evidence" value="ECO:0007669"/>
    <property type="project" value="InterPro"/>
</dbReference>
<evidence type="ECO:0000313" key="3">
    <source>
        <dbReference type="Proteomes" id="UP001182556"/>
    </source>
</evidence>
<dbReference type="InterPro" id="IPR039057">
    <property type="entry name" value="Spo22/ZIP4"/>
</dbReference>
<evidence type="ECO:0000256" key="1">
    <source>
        <dbReference type="ARBA" id="ARBA00023254"/>
    </source>
</evidence>
<dbReference type="InterPro" id="IPR013940">
    <property type="entry name" value="Spo22/ZIP4/TEX11"/>
</dbReference>
<dbReference type="AlphaFoldDB" id="A0AAD9CWL0"/>
<dbReference type="Proteomes" id="UP001182556">
    <property type="component" value="Unassembled WGS sequence"/>
</dbReference>
<reference evidence="2" key="1">
    <citation type="submission" date="2023-02" db="EMBL/GenBank/DDBJ databases">
        <title>Identification and recombinant expression of a fungal hydrolase from Papiliotrema laurentii that hydrolyzes apple cutin and clears colloidal polyester polyurethane.</title>
        <authorList>
            <consortium name="DOE Joint Genome Institute"/>
            <person name="Roman V.A."/>
            <person name="Bojanowski C."/>
            <person name="Crable B.R."/>
            <person name="Wagner D.N."/>
            <person name="Hung C.S."/>
            <person name="Nadeau L.J."/>
            <person name="Schratz L."/>
            <person name="Haridas S."/>
            <person name="Pangilinan J."/>
            <person name="Lipzen A."/>
            <person name="Na H."/>
            <person name="Yan M."/>
            <person name="Ng V."/>
            <person name="Grigoriev I.V."/>
            <person name="Spatafora J.W."/>
            <person name="Barlow D."/>
            <person name="Biffinger J."/>
            <person name="Kelley-Loughnane N."/>
            <person name="Varaljay V.A."/>
            <person name="Crookes-Goodson W.J."/>
        </authorList>
    </citation>
    <scope>NUCLEOTIDE SEQUENCE</scope>
    <source>
        <strain evidence="2">5307AH</strain>
    </source>
</reference>
<evidence type="ECO:0008006" key="4">
    <source>
        <dbReference type="Google" id="ProtNLM"/>
    </source>
</evidence>
<keyword evidence="1" id="KW-0469">Meiosis</keyword>
<dbReference type="GO" id="GO:0051321">
    <property type="term" value="P:meiotic cell cycle"/>
    <property type="evidence" value="ECO:0007669"/>
    <property type="project" value="UniProtKB-KW"/>
</dbReference>
<protein>
    <recommendedName>
        <fullName evidence="4">Protein ZIP4 homolog</fullName>
    </recommendedName>
</protein>
<keyword evidence="3" id="KW-1185">Reference proteome</keyword>
<name>A0AAD9CWL0_PAPLA</name>
<dbReference type="EMBL" id="JAODAN010000009">
    <property type="protein sequence ID" value="KAK1922059.1"/>
    <property type="molecule type" value="Genomic_DNA"/>
</dbReference>
<accession>A0AAD9CWL0</accession>
<gene>
    <name evidence="2" type="ORF">DB88DRAFT_496989</name>
</gene>
<proteinExistence type="predicted"/>
<dbReference type="PANTHER" id="PTHR40375:SF2">
    <property type="entry name" value="SPORULATION-SPECIFIC PROTEIN 22"/>
    <property type="match status" value="1"/>
</dbReference>
<sequence length="580" mass="64337">MSHDEYQAIRDAVDTLNLYLDGLPITKTASESRIQEVRVALAQLMGVVERYTTEKKKSGRKTRLGEGDTRSSDWLDMEGVRVWTAATAATKTAQEGGLEEDENIAASMRVAGFRLVEAALEGNFPPPQQVCCRNLHMICRTVSALLKTSDDRALASELLIIGADYEHIMKHSAPRSEADSQDRTKALLDFYLARVETAVVDDNLEIALSFIDKILGTDETLDLNLSHLRRVATLCWETGETARIKLSAKRAEISQELSADSVTKKSCASAFSEEDEGTVIAFFKKAETIVDLMSSMKGGATLPEFEALKLSILKSQTRVYLASQDKERQILGRSMLELIRGASRSTEEAAYELAVLRLHSLEKQGNVVSEDERKDAIQAMIDHTRWNDKEVLSTLSEVHGIRDMALCHWANHALLQSALRDPRGHAFVGNILLTLLVAIRKVPAERQDVCLQTVTNAFKAIDQARLFELGDRAKEAACATMLWHIGGDLFDKGKFREASSWYKLSAHPCLARANDNSKDRSNRKAALCCIRAGNYAQAAEYLGQCSPHDAATHYVSFLSAVEQGEPLWDLQLAFLVMSRT</sequence>
<comment type="caution">
    <text evidence="2">The sequence shown here is derived from an EMBL/GenBank/DDBJ whole genome shotgun (WGS) entry which is preliminary data.</text>
</comment>
<dbReference type="PANTHER" id="PTHR40375">
    <property type="entry name" value="SPORULATION-SPECIFIC PROTEIN 22"/>
    <property type="match status" value="1"/>
</dbReference>
<organism evidence="2 3">
    <name type="scientific">Papiliotrema laurentii</name>
    <name type="common">Cryptococcus laurentii</name>
    <dbReference type="NCBI Taxonomy" id="5418"/>
    <lineage>
        <taxon>Eukaryota</taxon>
        <taxon>Fungi</taxon>
        <taxon>Dikarya</taxon>
        <taxon>Basidiomycota</taxon>
        <taxon>Agaricomycotina</taxon>
        <taxon>Tremellomycetes</taxon>
        <taxon>Tremellales</taxon>
        <taxon>Rhynchogastremaceae</taxon>
        <taxon>Papiliotrema</taxon>
    </lineage>
</organism>
<evidence type="ECO:0000313" key="2">
    <source>
        <dbReference type="EMBL" id="KAK1922059.1"/>
    </source>
</evidence>
<dbReference type="Pfam" id="PF08631">
    <property type="entry name" value="SPO22"/>
    <property type="match status" value="1"/>
</dbReference>